<keyword evidence="1" id="KW-0812">Transmembrane</keyword>
<sequence>MSCLTALDSQIVTLLSVPHEILFLQHKVFREYAKIAVGPDFIHTLPSLLILVSMAIVLWRCPPSYNGLAQITGSVMYKSLQLLVSWVVVIAILWFWLMWQRLIYCCVWTSWSYQSEYRDVSYQWWQQVWSSYYPPPLEPPVMSAGFISWLISMSIAVTVLGCAVSTNRVWNLATELAIGVKDAVSTVKFYANSYLKRFISNILQQLWLPGEPVAIASKKSNVPNDSEASSICDECRSEISTDAVINDHRREILPVSYGTNWMPKPNFSGGYKEPIKKVSMKSLHTVAVVNDIQDSDDLSPRHSRYKRGCHTVIPNNSSDQSSGC</sequence>
<accession>A0A8B8H8A7</accession>
<organism evidence="2">
    <name type="scientific">Apis mellifera</name>
    <name type="common">Honeybee</name>
    <dbReference type="NCBI Taxonomy" id="7460"/>
    <lineage>
        <taxon>Eukaryota</taxon>
        <taxon>Metazoa</taxon>
        <taxon>Ecdysozoa</taxon>
        <taxon>Arthropoda</taxon>
        <taxon>Hexapoda</taxon>
        <taxon>Insecta</taxon>
        <taxon>Pterygota</taxon>
        <taxon>Neoptera</taxon>
        <taxon>Endopterygota</taxon>
        <taxon>Hymenoptera</taxon>
        <taxon>Apocrita</taxon>
        <taxon>Aculeata</taxon>
        <taxon>Apoidea</taxon>
        <taxon>Anthophila</taxon>
        <taxon>Apidae</taxon>
        <taxon>Apis</taxon>
    </lineage>
</organism>
<name>A0A7M7MSB0_APIME</name>
<accession>A0A7M7MSB0</accession>
<reference evidence="2" key="1">
    <citation type="submission" date="2021-01" db="UniProtKB">
        <authorList>
            <consortium name="EnsemblMetazoa"/>
        </authorList>
    </citation>
    <scope>IDENTIFICATION</scope>
    <source>
        <strain evidence="2">DH4</strain>
    </source>
</reference>
<evidence type="ECO:0000256" key="1">
    <source>
        <dbReference type="SAM" id="Phobius"/>
    </source>
</evidence>
<dbReference type="RefSeq" id="XP_026300246.1">
    <property type="nucleotide sequence ID" value="XM_026444461.1"/>
</dbReference>
<feature type="transmembrane region" description="Helical" evidence="1">
    <location>
        <begin position="141"/>
        <end position="164"/>
    </location>
</feature>
<feature type="transmembrane region" description="Helical" evidence="1">
    <location>
        <begin position="80"/>
        <end position="99"/>
    </location>
</feature>
<evidence type="ECO:0000313" key="4">
    <source>
        <dbReference type="RefSeq" id="XP_026300246.1"/>
    </source>
</evidence>
<proteinExistence type="predicted"/>
<dbReference type="AlphaFoldDB" id="A0A7M7MSB0"/>
<evidence type="ECO:0000313" key="2">
    <source>
        <dbReference type="EnsemblMetazoa" id="XP_026300246"/>
    </source>
</evidence>
<dbReference type="GeneID" id="102655922"/>
<feature type="transmembrane region" description="Helical" evidence="1">
    <location>
        <begin position="41"/>
        <end position="59"/>
    </location>
</feature>
<protein>
    <submittedName>
        <fullName evidence="4">Uncharacterized protein LOC102655922</fullName>
    </submittedName>
</protein>
<dbReference type="KEGG" id="ame:102655922"/>
<evidence type="ECO:0000313" key="3">
    <source>
        <dbReference type="Proteomes" id="UP000005203"/>
    </source>
</evidence>
<keyword evidence="3" id="KW-1185">Reference proteome</keyword>
<dbReference type="Proteomes" id="UP000005203">
    <property type="component" value="Linkage group LG12"/>
</dbReference>
<dbReference type="OrthoDB" id="7696682at2759"/>
<reference evidence="4" key="2">
    <citation type="submission" date="2025-04" db="UniProtKB">
        <authorList>
            <consortium name="RefSeq"/>
        </authorList>
    </citation>
    <scope>IDENTIFICATION</scope>
    <source>
        <strain evidence="4">DH4</strain>
        <tissue evidence="4">Whole body</tissue>
    </source>
</reference>
<gene>
    <name evidence="4" type="primary">LOC102655922</name>
</gene>
<keyword evidence="1" id="KW-1133">Transmembrane helix</keyword>
<dbReference type="EnsemblMetazoa" id="XM_026444461">
    <property type="protein sequence ID" value="XP_026300246"/>
    <property type="gene ID" value="LOC102655922"/>
</dbReference>
<keyword evidence="1" id="KW-0472">Membrane</keyword>